<name>A0A212K1R6_9DELT</name>
<dbReference type="GO" id="GO:0006538">
    <property type="term" value="P:L-glutamate catabolic process"/>
    <property type="evidence" value="ECO:0007669"/>
    <property type="project" value="TreeGrafter"/>
</dbReference>
<feature type="domain" description="Glutamate/phenylalanine/leucine/valine/L-tryptophan dehydrogenase C-terminal" evidence="8">
    <location>
        <begin position="183"/>
        <end position="416"/>
    </location>
</feature>
<evidence type="ECO:0000259" key="8">
    <source>
        <dbReference type="SMART" id="SM00839"/>
    </source>
</evidence>
<accession>A0A212K1R6</accession>
<dbReference type="GO" id="GO:0004352">
    <property type="term" value="F:glutamate dehydrogenase (NAD+) activity"/>
    <property type="evidence" value="ECO:0007669"/>
    <property type="project" value="TreeGrafter"/>
</dbReference>
<dbReference type="CDD" id="cd01076">
    <property type="entry name" value="NAD_bind_1_Glu_DH"/>
    <property type="match status" value="1"/>
</dbReference>
<evidence type="ECO:0000256" key="3">
    <source>
        <dbReference type="PIRNR" id="PIRNR000185"/>
    </source>
</evidence>
<dbReference type="PIRSF" id="PIRSF000185">
    <property type="entry name" value="Glu_DH"/>
    <property type="match status" value="1"/>
</dbReference>
<feature type="binding site" evidence="5">
    <location>
        <position position="94"/>
    </location>
    <ligand>
        <name>substrate</name>
    </ligand>
</feature>
<evidence type="ECO:0000256" key="2">
    <source>
        <dbReference type="ARBA" id="ARBA00023002"/>
    </source>
</evidence>
<evidence type="ECO:0000256" key="1">
    <source>
        <dbReference type="ARBA" id="ARBA00006382"/>
    </source>
</evidence>
<sequence>MSGTYDPYKNMLAVLEDAAGRLGMTRNDYITMTQPERELTVSIPVVMDDGRTEIFQGYRVQHSSTRGPCKGGIRFHPDADLNETKALAAWMTLKCAVVNIPYGGAKGGVKVDPSKLSRTELARMTKRYAAMILPIIGPEKDIPAPDVNTDGQVMAWIMDAFSMFKGYSVPAVVTGKPLEVGGSLGRVEATGRGAMLTLMSYYEKAGIDPKGKKLAVQGFGNVGSIGAKLMREKGMKVLAVSDAFGTVYNPNGIDIEAAIEYAKKNNKSLAGYKEDGLKIIPNEEFWALDVDVIFPAALENQINEKNAPSIKATVILEGANGPTSVEGDRILSEKGVVVIPDILTNAGGVVCSYFEWVQNLEAFMWDEDYINQNLAKIMKRAFEEVWAISQENKVTMRMAAYMVAIKRVVAAKKLRGVFP</sequence>
<keyword evidence="2 3" id="KW-0560">Oxidoreductase</keyword>
<dbReference type="PROSITE" id="PS00074">
    <property type="entry name" value="GLFV_DEHYDROGENASE"/>
    <property type="match status" value="1"/>
</dbReference>
<dbReference type="InterPro" id="IPR033922">
    <property type="entry name" value="NAD_bind_Glu_DH"/>
</dbReference>
<dbReference type="InterPro" id="IPR006097">
    <property type="entry name" value="Glu/Leu/Phe/Val/Trp_DH_dimer"/>
</dbReference>
<comment type="similarity">
    <text evidence="1 3 7">Belongs to the Glu/Leu/Phe/Val dehydrogenases family.</text>
</comment>
<feature type="active site" description="Proton donor" evidence="4">
    <location>
        <position position="106"/>
    </location>
</feature>
<dbReference type="PRINTS" id="PR00082">
    <property type="entry name" value="GLFDHDRGNASE"/>
</dbReference>
<feature type="site" description="Important for catalysis" evidence="6">
    <location>
        <position position="146"/>
    </location>
</feature>
<dbReference type="SUPFAM" id="SSF51735">
    <property type="entry name" value="NAD(P)-binding Rossmann-fold domains"/>
    <property type="match status" value="1"/>
</dbReference>
<protein>
    <recommendedName>
        <fullName evidence="3">Glutamate dehydrogenase</fullName>
    </recommendedName>
</protein>
<evidence type="ECO:0000256" key="6">
    <source>
        <dbReference type="PIRSR" id="PIRSR000185-3"/>
    </source>
</evidence>
<evidence type="ECO:0000256" key="4">
    <source>
        <dbReference type="PIRSR" id="PIRSR000185-1"/>
    </source>
</evidence>
<keyword evidence="5" id="KW-0520">NAD</keyword>
<dbReference type="SUPFAM" id="SSF53223">
    <property type="entry name" value="Aminoacid dehydrogenase-like, N-terminal domain"/>
    <property type="match status" value="1"/>
</dbReference>
<dbReference type="InterPro" id="IPR046346">
    <property type="entry name" value="Aminoacid_DH-like_N_sf"/>
</dbReference>
<feature type="binding site" evidence="5">
    <location>
        <position position="221"/>
    </location>
    <ligand>
        <name>NAD(+)</name>
        <dbReference type="ChEBI" id="CHEBI:57540"/>
    </ligand>
</feature>
<dbReference type="InterPro" id="IPR036291">
    <property type="entry name" value="NAD(P)-bd_dom_sf"/>
</dbReference>
<dbReference type="PANTHER" id="PTHR11606:SF13">
    <property type="entry name" value="GLUTAMATE DEHYDROGENASE 1, MITOCHONDRIAL"/>
    <property type="match status" value="1"/>
</dbReference>
<keyword evidence="5" id="KW-0547">Nucleotide-binding</keyword>
<reference evidence="9" key="1">
    <citation type="submission" date="2016-04" db="EMBL/GenBank/DDBJ databases">
        <authorList>
            <person name="Evans L.H."/>
            <person name="Alamgir A."/>
            <person name="Owens N."/>
            <person name="Weber N.D."/>
            <person name="Virtaneva K."/>
            <person name="Barbian K."/>
            <person name="Babar A."/>
            <person name="Rosenke K."/>
        </authorList>
    </citation>
    <scope>NUCLEOTIDE SEQUENCE</scope>
    <source>
        <strain evidence="9">86</strain>
    </source>
</reference>
<organism evidence="9">
    <name type="scientific">uncultured delta proteobacterium</name>
    <dbReference type="NCBI Taxonomy" id="34034"/>
    <lineage>
        <taxon>Bacteria</taxon>
        <taxon>Deltaproteobacteria</taxon>
        <taxon>environmental samples</taxon>
    </lineage>
</organism>
<dbReference type="EMBL" id="FLUQ01000002">
    <property type="protein sequence ID" value="SBW05617.1"/>
    <property type="molecule type" value="Genomic_DNA"/>
</dbReference>
<dbReference type="InterPro" id="IPR006095">
    <property type="entry name" value="Glu/Leu/Phe/Val/Trp_DH"/>
</dbReference>
<evidence type="ECO:0000256" key="7">
    <source>
        <dbReference type="RuleBase" id="RU004417"/>
    </source>
</evidence>
<evidence type="ECO:0000313" key="9">
    <source>
        <dbReference type="EMBL" id="SBW05617.1"/>
    </source>
</evidence>
<dbReference type="Gene3D" id="3.40.50.720">
    <property type="entry name" value="NAD(P)-binding Rossmann-like Domain"/>
    <property type="match status" value="1"/>
</dbReference>
<proteinExistence type="inferred from homology"/>
<dbReference type="PANTHER" id="PTHR11606">
    <property type="entry name" value="GLUTAMATE DEHYDROGENASE"/>
    <property type="match status" value="1"/>
</dbReference>
<feature type="binding site" evidence="5">
    <location>
        <position position="190"/>
    </location>
    <ligand>
        <name>NAD(+)</name>
        <dbReference type="ChEBI" id="CHEBI:57540"/>
    </ligand>
</feature>
<dbReference type="Pfam" id="PF02812">
    <property type="entry name" value="ELFV_dehydrog_N"/>
    <property type="match status" value="1"/>
</dbReference>
<dbReference type="AlphaFoldDB" id="A0A212K1R6"/>
<dbReference type="GO" id="GO:0000166">
    <property type="term" value="F:nucleotide binding"/>
    <property type="evidence" value="ECO:0007669"/>
    <property type="project" value="UniProtKB-KW"/>
</dbReference>
<dbReference type="InterPro" id="IPR033524">
    <property type="entry name" value="Glu/Leu/Phe/Val_DH_AS"/>
</dbReference>
<dbReference type="Pfam" id="PF00208">
    <property type="entry name" value="ELFV_dehydrog"/>
    <property type="match status" value="1"/>
</dbReference>
<dbReference type="SMART" id="SM00839">
    <property type="entry name" value="ELFV_dehydrog"/>
    <property type="match status" value="1"/>
</dbReference>
<dbReference type="Gene3D" id="3.40.50.10860">
    <property type="entry name" value="Leucine Dehydrogenase, chain A, domain 1"/>
    <property type="match status" value="1"/>
</dbReference>
<evidence type="ECO:0000256" key="5">
    <source>
        <dbReference type="PIRSR" id="PIRSR000185-2"/>
    </source>
</evidence>
<dbReference type="InterPro" id="IPR006096">
    <property type="entry name" value="Glu/Leu/Phe/Val/Trp_DH_C"/>
</dbReference>
<feature type="binding site" evidence="5">
    <location>
        <position position="352"/>
    </location>
    <ligand>
        <name>substrate</name>
    </ligand>
</feature>
<dbReference type="InterPro" id="IPR014362">
    <property type="entry name" value="Glu_DH"/>
</dbReference>
<dbReference type="FunFam" id="3.40.50.10860:FF:000003">
    <property type="entry name" value="Glutamate dehydrogenase"/>
    <property type="match status" value="1"/>
</dbReference>
<gene>
    <name evidence="9" type="primary">gdhA</name>
    <name evidence="9" type="ORF">KL86DPRO_20519</name>
</gene>
<feature type="binding site" evidence="5">
    <location>
        <position position="70"/>
    </location>
    <ligand>
        <name>substrate</name>
    </ligand>
</feature>